<gene>
    <name evidence="1" type="ORF">I6G77_27990</name>
</gene>
<dbReference type="RefSeq" id="WP_042514419.1">
    <property type="nucleotide sequence ID" value="NZ_CP065740.1"/>
</dbReference>
<accession>A0A7T2QL18</accession>
<dbReference type="EMBL" id="CP065740">
    <property type="protein sequence ID" value="QPR80655.1"/>
    <property type="molecule type" value="Genomic_DNA"/>
</dbReference>
<geneLocation type="plasmid" evidence="1 2">
    <name>unnamed</name>
</geneLocation>
<proteinExistence type="predicted"/>
<protein>
    <submittedName>
        <fullName evidence="1">Uncharacterized protein</fullName>
    </submittedName>
</protein>
<dbReference type="Proteomes" id="UP000594791">
    <property type="component" value="Plasmid unnamed"/>
</dbReference>
<name>A0A7T2QL18_9BACI</name>
<organism evidence="1 2">
    <name type="scientific">Bacillus tropicus</name>
    <dbReference type="NCBI Taxonomy" id="2026188"/>
    <lineage>
        <taxon>Bacteria</taxon>
        <taxon>Bacillati</taxon>
        <taxon>Bacillota</taxon>
        <taxon>Bacilli</taxon>
        <taxon>Bacillales</taxon>
        <taxon>Bacillaceae</taxon>
        <taxon>Bacillus</taxon>
        <taxon>Bacillus cereus group</taxon>
    </lineage>
</organism>
<keyword evidence="2" id="KW-1185">Reference proteome</keyword>
<evidence type="ECO:0000313" key="1">
    <source>
        <dbReference type="EMBL" id="QPR80655.1"/>
    </source>
</evidence>
<reference evidence="1 2" key="1">
    <citation type="submission" date="2020-12" db="EMBL/GenBank/DDBJ databases">
        <title>FDA dAtabase for Regulatory Grade micrObial Sequences (FDA-ARGOS): Supporting development and validation of Infectious Disease Dx tests.</title>
        <authorList>
            <person name="Nelson B."/>
            <person name="Plummer A."/>
            <person name="Tallon L."/>
            <person name="Sadzewicz L."/>
            <person name="Zhao X."/>
            <person name="Boylan J."/>
            <person name="Ott S."/>
            <person name="Bowen H."/>
            <person name="Vavikolanu K."/>
            <person name="Mehta A."/>
            <person name="Aluvathingal J."/>
            <person name="Nadendla S."/>
            <person name="Myers T."/>
            <person name="Yan Y."/>
            <person name="Sichtig H."/>
        </authorList>
    </citation>
    <scope>NUCLEOTIDE SEQUENCE [LARGE SCALE GENOMIC DNA]</scope>
    <source>
        <strain evidence="1 2">FDAARGOS_920</strain>
        <plasmid evidence="1 2">unnamed</plasmid>
    </source>
</reference>
<sequence>MHKVFNWLASLRKEDFKEDIKFDPNIFSKFNSKEHNLAYQVVQALGWTFYEQFKVDMESLG</sequence>
<keyword evidence="1" id="KW-0614">Plasmid</keyword>
<evidence type="ECO:0000313" key="2">
    <source>
        <dbReference type="Proteomes" id="UP000594791"/>
    </source>
</evidence>